<evidence type="ECO:0000256" key="1">
    <source>
        <dbReference type="ARBA" id="ARBA00006773"/>
    </source>
</evidence>
<dbReference type="PANTHER" id="PTHR11113">
    <property type="entry name" value="N-ACETYLGLUCOSAMINE-6-PHOSPHATE DEACETYLASE"/>
    <property type="match status" value="1"/>
</dbReference>
<comment type="caution">
    <text evidence="7">The sequence shown here is derived from an EMBL/GenBank/DDBJ whole genome shotgun (WGS) entry which is preliminary data.</text>
</comment>
<feature type="domain" description="Amidohydrolase-related" evidence="5">
    <location>
        <begin position="76"/>
        <end position="352"/>
    </location>
</feature>
<dbReference type="GO" id="GO:0000034">
    <property type="term" value="F:adenine deaminase activity"/>
    <property type="evidence" value="ECO:0007669"/>
    <property type="project" value="UniProtKB-EC"/>
</dbReference>
<evidence type="ECO:0000313" key="7">
    <source>
        <dbReference type="EMBL" id="TMI89726.1"/>
    </source>
</evidence>
<dbReference type="InterPro" id="IPR026912">
    <property type="entry name" value="Adenine_deam_C"/>
</dbReference>
<gene>
    <name evidence="7" type="ORF">E6H00_09030</name>
</gene>
<dbReference type="SUPFAM" id="SSF51556">
    <property type="entry name" value="Metallo-dependent hydrolases"/>
    <property type="match status" value="1"/>
</dbReference>
<sequence>MRRTFRTGQEIKTLLAVAAGREPADLYVEGADLLNVYSGEVYPANVAVKGRRIAYAGRGRAMVGPETRVLQCPGKILVPGYVEPHTHITGMSTPEEFAREVLRSGTTTLVADTLQILLHTPPARVPQLLTTLSDLPVLILWSLRLHGASHLPEEPMFSRERIEALLAVEAVRAVGEVTRWPAVYHGDDDLLQKIALALAAGRRVEGHAPGASYERLVALAAAGWSSDHEAITADEVVRRLRAGVYTMLRHSSLRPDLPLLAPAITDERRVPGRLMLTADGPEAVTIVERGYLSHVIRAAIESGIPPVAAYQMATINPAAYFGLDEEIGGIGPGRRADIAVLDDLRNPAPEVVLARGEVAVRDGRVQAEFPPLDWGAYFSPRFGPTWIPQPDLFDLRISEAGAGAPGAQSGQGDAVRFPVIRLENSVITRAVPTAVPVRGGRLVPPADVVRAVLVDPGGRWIVRGMLGNFVERLGGLASSFNVAAQLLTLGRDSTDMALAARRLLEIGGGIVVVEQGKTVLEIPLPLGGIMAPVPLPAIAGEARTLYALLRARGYPHADPHYTLLFLTLDSLPDVRLTYRGIWDVRRGRTLWPRQDLPAG</sequence>
<comment type="catalytic activity">
    <reaction evidence="4">
        <text>adenine + H2O + H(+) = hypoxanthine + NH4(+)</text>
        <dbReference type="Rhea" id="RHEA:23688"/>
        <dbReference type="ChEBI" id="CHEBI:15377"/>
        <dbReference type="ChEBI" id="CHEBI:15378"/>
        <dbReference type="ChEBI" id="CHEBI:16708"/>
        <dbReference type="ChEBI" id="CHEBI:17368"/>
        <dbReference type="ChEBI" id="CHEBI:28938"/>
        <dbReference type="EC" id="3.5.4.2"/>
    </reaction>
</comment>
<evidence type="ECO:0000256" key="2">
    <source>
        <dbReference type="ARBA" id="ARBA00012782"/>
    </source>
</evidence>
<dbReference type="SUPFAM" id="SSF51338">
    <property type="entry name" value="Composite domain of metallo-dependent hydrolases"/>
    <property type="match status" value="1"/>
</dbReference>
<evidence type="ECO:0000259" key="6">
    <source>
        <dbReference type="Pfam" id="PF13382"/>
    </source>
</evidence>
<evidence type="ECO:0000259" key="5">
    <source>
        <dbReference type="Pfam" id="PF01979"/>
    </source>
</evidence>
<dbReference type="Proteomes" id="UP000318509">
    <property type="component" value="Unassembled WGS sequence"/>
</dbReference>
<dbReference type="Gene3D" id="3.20.20.140">
    <property type="entry name" value="Metal-dependent hydrolases"/>
    <property type="match status" value="1"/>
</dbReference>
<reference evidence="7 8" key="1">
    <citation type="journal article" date="2019" name="Nat. Microbiol.">
        <title>Mediterranean grassland soil C-N compound turnover is dependent on rainfall and depth, and is mediated by genomically divergent microorganisms.</title>
        <authorList>
            <person name="Diamond S."/>
            <person name="Andeer P.F."/>
            <person name="Li Z."/>
            <person name="Crits-Christoph A."/>
            <person name="Burstein D."/>
            <person name="Anantharaman K."/>
            <person name="Lane K.R."/>
            <person name="Thomas B.C."/>
            <person name="Pan C."/>
            <person name="Northen T.R."/>
            <person name="Banfield J.F."/>
        </authorList>
    </citation>
    <scope>NUCLEOTIDE SEQUENCE [LARGE SCALE GENOMIC DNA]</scope>
    <source>
        <strain evidence="7">NP_3</strain>
    </source>
</reference>
<organism evidence="7 8">
    <name type="scientific">Candidatus Segetimicrobium genomatis</name>
    <dbReference type="NCBI Taxonomy" id="2569760"/>
    <lineage>
        <taxon>Bacteria</taxon>
        <taxon>Bacillati</taxon>
        <taxon>Candidatus Sysuimicrobiota</taxon>
        <taxon>Candidatus Sysuimicrobiia</taxon>
        <taxon>Candidatus Sysuimicrobiales</taxon>
        <taxon>Candidatus Segetimicrobiaceae</taxon>
        <taxon>Candidatus Segetimicrobium</taxon>
    </lineage>
</organism>
<accession>A0A537K2J9</accession>
<dbReference type="Gene3D" id="2.30.40.10">
    <property type="entry name" value="Urease, subunit C, domain 1"/>
    <property type="match status" value="1"/>
</dbReference>
<evidence type="ECO:0000256" key="4">
    <source>
        <dbReference type="ARBA" id="ARBA00047720"/>
    </source>
</evidence>
<dbReference type="InterPro" id="IPR006680">
    <property type="entry name" value="Amidohydro-rel"/>
</dbReference>
<proteinExistence type="inferred from homology"/>
<dbReference type="InterPro" id="IPR032466">
    <property type="entry name" value="Metal_Hydrolase"/>
</dbReference>
<dbReference type="EMBL" id="VBAK01000119">
    <property type="protein sequence ID" value="TMI89726.1"/>
    <property type="molecule type" value="Genomic_DNA"/>
</dbReference>
<comment type="similarity">
    <text evidence="1">Belongs to the metallo-dependent hydrolases superfamily. Adenine deaminase family.</text>
</comment>
<dbReference type="Pfam" id="PF13382">
    <property type="entry name" value="Adenine_deam_C"/>
    <property type="match status" value="1"/>
</dbReference>
<dbReference type="InterPro" id="IPR011059">
    <property type="entry name" value="Metal-dep_hydrolase_composite"/>
</dbReference>
<dbReference type="AlphaFoldDB" id="A0A537K2J9"/>
<dbReference type="PANTHER" id="PTHR11113:SF2">
    <property type="entry name" value="ADENINE DEAMINASE"/>
    <property type="match status" value="1"/>
</dbReference>
<name>A0A537K2J9_9BACT</name>
<protein>
    <recommendedName>
        <fullName evidence="2">adenine deaminase</fullName>
        <ecNumber evidence="2">3.5.4.2</ecNumber>
    </recommendedName>
</protein>
<evidence type="ECO:0000313" key="8">
    <source>
        <dbReference type="Proteomes" id="UP000318509"/>
    </source>
</evidence>
<feature type="domain" description="Adenine deaminase C-terminal" evidence="6">
    <location>
        <begin position="426"/>
        <end position="586"/>
    </location>
</feature>
<dbReference type="EC" id="3.5.4.2" evidence="2"/>
<dbReference type="Pfam" id="PF01979">
    <property type="entry name" value="Amidohydro_1"/>
    <property type="match status" value="1"/>
</dbReference>
<keyword evidence="3" id="KW-0378">Hydrolase</keyword>
<evidence type="ECO:0000256" key="3">
    <source>
        <dbReference type="ARBA" id="ARBA00022801"/>
    </source>
</evidence>